<reference evidence="2" key="1">
    <citation type="submission" date="2021-05" db="EMBL/GenBank/DDBJ databases">
        <authorList>
            <person name="Alioto T."/>
            <person name="Alioto T."/>
            <person name="Gomez Garrido J."/>
        </authorList>
    </citation>
    <scope>NUCLEOTIDE SEQUENCE</scope>
</reference>
<organism evidence="2">
    <name type="scientific">Cacopsylla melanoneura</name>
    <dbReference type="NCBI Taxonomy" id="428564"/>
    <lineage>
        <taxon>Eukaryota</taxon>
        <taxon>Metazoa</taxon>
        <taxon>Ecdysozoa</taxon>
        <taxon>Arthropoda</taxon>
        <taxon>Hexapoda</taxon>
        <taxon>Insecta</taxon>
        <taxon>Pterygota</taxon>
        <taxon>Neoptera</taxon>
        <taxon>Paraneoptera</taxon>
        <taxon>Hemiptera</taxon>
        <taxon>Sternorrhyncha</taxon>
        <taxon>Psylloidea</taxon>
        <taxon>Psyllidae</taxon>
        <taxon>Psyllinae</taxon>
        <taxon>Cacopsylla</taxon>
    </lineage>
</organism>
<name>A0A8D9BNW8_9HEMI</name>
<sequence>MPPGPEDIGLPPFLCPPGPGGQGGPPPPIILHSPSGEPIEDGERFIGWDIMLFPGPPGHIGLLFPSGLPAQGIVPGPPAPLIGLPMGGGPHVPPAPGLRFIEQGEDMPTMCRGPPIPPII</sequence>
<dbReference type="EMBL" id="HBUF01648800">
    <property type="protein sequence ID" value="CAG6786564.1"/>
    <property type="molecule type" value="Transcribed_RNA"/>
</dbReference>
<dbReference type="AlphaFoldDB" id="A0A8D9BNW8"/>
<accession>A0A8D9BNW8</accession>
<evidence type="ECO:0000256" key="1">
    <source>
        <dbReference type="SAM" id="MobiDB-lite"/>
    </source>
</evidence>
<feature type="compositionally biased region" description="Pro residues" evidence="1">
    <location>
        <begin position="13"/>
        <end position="29"/>
    </location>
</feature>
<evidence type="ECO:0000313" key="2">
    <source>
        <dbReference type="EMBL" id="CAG6786564.1"/>
    </source>
</evidence>
<protein>
    <submittedName>
        <fullName evidence="2">Uncharacterized protein</fullName>
    </submittedName>
</protein>
<dbReference type="EMBL" id="HBUF01648802">
    <property type="protein sequence ID" value="CAG6786573.1"/>
    <property type="molecule type" value="Transcribed_RNA"/>
</dbReference>
<feature type="region of interest" description="Disordered" evidence="1">
    <location>
        <begin position="1"/>
        <end position="38"/>
    </location>
</feature>
<proteinExistence type="predicted"/>
<dbReference type="EMBL" id="HBUF01648801">
    <property type="protein sequence ID" value="CAG6786569.1"/>
    <property type="molecule type" value="Transcribed_RNA"/>
</dbReference>